<dbReference type="PANTHER" id="PTHR13117">
    <property type="entry name" value="ENDOPLASMIC RETICULUM MULTISPAN TRANSMEMBRANE PROTEIN-RELATED"/>
    <property type="match status" value="1"/>
</dbReference>
<name>A0A9X0A2X9_9CNID</name>
<dbReference type="Proteomes" id="UP001163046">
    <property type="component" value="Unassembled WGS sequence"/>
</dbReference>
<protein>
    <recommendedName>
        <fullName evidence="9">Protein RFT1 homolog</fullName>
    </recommendedName>
</protein>
<feature type="transmembrane region" description="Helical" evidence="9">
    <location>
        <begin position="164"/>
        <end position="185"/>
    </location>
</feature>
<dbReference type="AlphaFoldDB" id="A0A9X0A2X9"/>
<keyword evidence="4 9" id="KW-0812">Transmembrane</keyword>
<evidence type="ECO:0000256" key="5">
    <source>
        <dbReference type="ARBA" id="ARBA00022824"/>
    </source>
</evidence>
<dbReference type="Pfam" id="PF04506">
    <property type="entry name" value="Rft-1"/>
    <property type="match status" value="1"/>
</dbReference>
<keyword evidence="6 9" id="KW-1133">Transmembrane helix</keyword>
<evidence type="ECO:0000313" key="10">
    <source>
        <dbReference type="EMBL" id="KAJ7391849.1"/>
    </source>
</evidence>
<evidence type="ECO:0000256" key="9">
    <source>
        <dbReference type="RuleBase" id="RU365067"/>
    </source>
</evidence>
<evidence type="ECO:0000256" key="7">
    <source>
        <dbReference type="ARBA" id="ARBA00023136"/>
    </source>
</evidence>
<keyword evidence="7 9" id="KW-0472">Membrane</keyword>
<feature type="transmembrane region" description="Helical" evidence="9">
    <location>
        <begin position="138"/>
        <end position="158"/>
    </location>
</feature>
<proteinExistence type="inferred from homology"/>
<dbReference type="OrthoDB" id="9979195at2759"/>
<dbReference type="GO" id="GO:0006488">
    <property type="term" value="P:dolichol-linked oligosaccharide biosynthetic process"/>
    <property type="evidence" value="ECO:0007669"/>
    <property type="project" value="InterPro"/>
</dbReference>
<keyword evidence="11" id="KW-1185">Reference proteome</keyword>
<comment type="caution">
    <text evidence="9">Lacks conserved residue(s) required for the propagation of feature annotation.</text>
</comment>
<dbReference type="GO" id="GO:0034203">
    <property type="term" value="P:glycolipid translocation"/>
    <property type="evidence" value="ECO:0007669"/>
    <property type="project" value="TreeGrafter"/>
</dbReference>
<dbReference type="EMBL" id="MU825404">
    <property type="protein sequence ID" value="KAJ7391849.1"/>
    <property type="molecule type" value="Genomic_DNA"/>
</dbReference>
<evidence type="ECO:0000313" key="11">
    <source>
        <dbReference type="Proteomes" id="UP001163046"/>
    </source>
</evidence>
<feature type="transmembrane region" description="Helical" evidence="9">
    <location>
        <begin position="453"/>
        <end position="471"/>
    </location>
</feature>
<comment type="function">
    <text evidence="8 9">Intramembrane glycolipid transporter that operates in the biosynthetic pathway of dolichol-linked oligosaccharides, the glycan precursors employed in protein asparagine (N)-glycosylation. The sequential addition of sugars to dolichol pyrophosphate produces dolichol-linked oligosaccharides containing fourteen sugars, including two GlcNAcs, nine mannoses and three glucoses. Once assembled, the oligosaccharide is transferred from the lipid to nascent proteins by oligosaccharyltransferases. The assembly of dolichol-linked oligosaccharides begins on the cytosolic side of the endoplasmic reticulum membrane and finishes in its lumen. RFT1 could mediate the translocation of the cytosolically oriented intermediate DolPP-GlcNAc2Man5, produced by ALG11, into the ER lumen where dolichol-linked oligosaccharides assembly continues. However, the intramembrane lipid transporter activity could not be confirmed in vitro.</text>
</comment>
<comment type="similarity">
    <text evidence="3 9">Belongs to the RFT1 family.</text>
</comment>
<feature type="transmembrane region" description="Helical" evidence="9">
    <location>
        <begin position="360"/>
        <end position="382"/>
    </location>
</feature>
<evidence type="ECO:0000256" key="3">
    <source>
        <dbReference type="ARBA" id="ARBA00010288"/>
    </source>
</evidence>
<sequence length="528" mass="60143">MVDEKDSYVQNIHLYNERHSSALHHKRYDWNCECAIDASKPNDRVVAREAFRKACLSKTTDKRWPQVINLLWCVFPLGVILSFVLGYVWLYHLEIPDPVKIPNYPLAVLVFAASGSLELLSEQLWVVAQAFVFLRLKVVIEGIANFGRCVITLGLVLFVPDLGIITFCIAQMAFSILAMVLYYLYFIYYIQTAAKQQGTTENDFPLKSIRDFFPKTVTGKSFVSWGLARLTWSFFKQSFLKKILTEGERYIMTLFKVLTFSQQGIYDVINNLGSLVARCVFMPIEESYYTFFAHTLERGSSADQQTQQSAKVASETLEVVLKFVVLVGLTFLVFGYSYSFLLLDMYGGTTLSSGEGPSLLQWYCVYVLIIAVNGMTECFMFAAMSKDDVDSYNYKMMVFSVVFLGASWYLTVLGSVGFVIANCLNMLLRIYHSLIFIHNYFKSAPHLKPLRGLVPSPLVLLSFAVSWVITVTSEARLCCSHGWFYRILHIGIGGVCLLVVAALVYIKEKTLVNFMLEHWLGRRKRKEE</sequence>
<dbReference type="InterPro" id="IPR007594">
    <property type="entry name" value="RFT1"/>
</dbReference>
<comment type="caution">
    <text evidence="10">The sequence shown here is derived from an EMBL/GenBank/DDBJ whole genome shotgun (WGS) entry which is preliminary data.</text>
</comment>
<feature type="transmembrane region" description="Helical" evidence="9">
    <location>
        <begin position="104"/>
        <end position="126"/>
    </location>
</feature>
<gene>
    <name evidence="10" type="primary">RFT1</name>
    <name evidence="10" type="ORF">OS493_016139</name>
</gene>
<accession>A0A9X0A2X9</accession>
<feature type="transmembrane region" description="Helical" evidence="9">
    <location>
        <begin position="483"/>
        <end position="506"/>
    </location>
</feature>
<keyword evidence="5" id="KW-0256">Endoplasmic reticulum</keyword>
<comment type="subcellular location">
    <subcellularLocation>
        <location evidence="1 9">Endoplasmic reticulum membrane</location>
        <topology evidence="1 9">Multi-pass membrane protein</topology>
    </subcellularLocation>
</comment>
<evidence type="ECO:0000256" key="8">
    <source>
        <dbReference type="ARBA" id="ARBA00045912"/>
    </source>
</evidence>
<evidence type="ECO:0000256" key="1">
    <source>
        <dbReference type="ARBA" id="ARBA00004477"/>
    </source>
</evidence>
<feature type="transmembrane region" description="Helical" evidence="9">
    <location>
        <begin position="319"/>
        <end position="340"/>
    </location>
</feature>
<feature type="transmembrane region" description="Helical" evidence="9">
    <location>
        <begin position="67"/>
        <end position="92"/>
    </location>
</feature>
<organism evidence="10 11">
    <name type="scientific">Desmophyllum pertusum</name>
    <dbReference type="NCBI Taxonomy" id="174260"/>
    <lineage>
        <taxon>Eukaryota</taxon>
        <taxon>Metazoa</taxon>
        <taxon>Cnidaria</taxon>
        <taxon>Anthozoa</taxon>
        <taxon>Hexacorallia</taxon>
        <taxon>Scleractinia</taxon>
        <taxon>Caryophylliina</taxon>
        <taxon>Caryophylliidae</taxon>
        <taxon>Desmophyllum</taxon>
    </lineage>
</organism>
<evidence type="ECO:0000256" key="4">
    <source>
        <dbReference type="ARBA" id="ARBA00022692"/>
    </source>
</evidence>
<dbReference type="GO" id="GO:0005789">
    <property type="term" value="C:endoplasmic reticulum membrane"/>
    <property type="evidence" value="ECO:0007669"/>
    <property type="project" value="UniProtKB-SubCell"/>
</dbReference>
<dbReference type="PANTHER" id="PTHR13117:SF5">
    <property type="entry name" value="PROTEIN RFT1 HOMOLOG"/>
    <property type="match status" value="1"/>
</dbReference>
<evidence type="ECO:0000256" key="6">
    <source>
        <dbReference type="ARBA" id="ARBA00022989"/>
    </source>
</evidence>
<comment type="pathway">
    <text evidence="2">Protein modification; protein glycosylation.</text>
</comment>
<feature type="transmembrane region" description="Helical" evidence="9">
    <location>
        <begin position="394"/>
        <end position="412"/>
    </location>
</feature>
<evidence type="ECO:0000256" key="2">
    <source>
        <dbReference type="ARBA" id="ARBA00004922"/>
    </source>
</evidence>
<reference evidence="10" key="1">
    <citation type="submission" date="2023-01" db="EMBL/GenBank/DDBJ databases">
        <title>Genome assembly of the deep-sea coral Lophelia pertusa.</title>
        <authorList>
            <person name="Herrera S."/>
            <person name="Cordes E."/>
        </authorList>
    </citation>
    <scope>NUCLEOTIDE SEQUENCE</scope>
    <source>
        <strain evidence="10">USNM1676648</strain>
        <tissue evidence="10">Polyp</tissue>
    </source>
</reference>